<dbReference type="InterPro" id="IPR050107">
    <property type="entry name" value="ABC_carbohydrate_import_ATPase"/>
</dbReference>
<sequence length="149" mass="16615">IIKLGLIQFSQEKIIVNNLVDKFRIMTPNINVNVSGLSGGNQQKVVLARWLAKKVKVLILDEPTHGIDVGAKVEIYQLLGELAKEGIGIIIISSEFPELLAITDRILVMYRGSIKKEFNTKDTDQEELLKCAFGLDTNKKAKVVKNKLI</sequence>
<keyword evidence="2" id="KW-0677">Repeat</keyword>
<keyword evidence="4" id="KW-0067">ATP-binding</keyword>
<feature type="domain" description="ABC transporter" evidence="5">
    <location>
        <begin position="23"/>
        <end position="64"/>
    </location>
</feature>
<proteinExistence type="predicted"/>
<dbReference type="GO" id="GO:0016887">
    <property type="term" value="F:ATP hydrolysis activity"/>
    <property type="evidence" value="ECO:0007669"/>
    <property type="project" value="InterPro"/>
</dbReference>
<evidence type="ECO:0000256" key="4">
    <source>
        <dbReference type="ARBA" id="ARBA00022840"/>
    </source>
</evidence>
<evidence type="ECO:0000259" key="5">
    <source>
        <dbReference type="Pfam" id="PF00005"/>
    </source>
</evidence>
<protein>
    <recommendedName>
        <fullName evidence="5">ABC transporter domain-containing protein</fullName>
    </recommendedName>
</protein>
<gene>
    <name evidence="6" type="ORF">S12H4_24456</name>
</gene>
<dbReference type="InterPro" id="IPR003439">
    <property type="entry name" value="ABC_transporter-like_ATP-bd"/>
</dbReference>
<organism evidence="6">
    <name type="scientific">marine sediment metagenome</name>
    <dbReference type="NCBI Taxonomy" id="412755"/>
    <lineage>
        <taxon>unclassified sequences</taxon>
        <taxon>metagenomes</taxon>
        <taxon>ecological metagenomes</taxon>
    </lineage>
</organism>
<name>X1TDR8_9ZZZZ</name>
<dbReference type="Pfam" id="PF00005">
    <property type="entry name" value="ABC_tran"/>
    <property type="match status" value="1"/>
</dbReference>
<evidence type="ECO:0000313" key="6">
    <source>
        <dbReference type="EMBL" id="GAI78184.1"/>
    </source>
</evidence>
<keyword evidence="3" id="KW-0547">Nucleotide-binding</keyword>
<dbReference type="GO" id="GO:0005524">
    <property type="term" value="F:ATP binding"/>
    <property type="evidence" value="ECO:0007669"/>
    <property type="project" value="UniProtKB-KW"/>
</dbReference>
<dbReference type="PANTHER" id="PTHR43790:SF9">
    <property type="entry name" value="GALACTOFURANOSE TRANSPORTER ATP-BINDING PROTEIN YTFR"/>
    <property type="match status" value="1"/>
</dbReference>
<comment type="caution">
    <text evidence="6">The sequence shown here is derived from an EMBL/GenBank/DDBJ whole genome shotgun (WGS) entry which is preliminary data.</text>
</comment>
<accession>X1TDR8</accession>
<evidence type="ECO:0000256" key="3">
    <source>
        <dbReference type="ARBA" id="ARBA00022741"/>
    </source>
</evidence>
<dbReference type="PANTHER" id="PTHR43790">
    <property type="entry name" value="CARBOHYDRATE TRANSPORT ATP-BINDING PROTEIN MG119-RELATED"/>
    <property type="match status" value="1"/>
</dbReference>
<dbReference type="Gene3D" id="3.40.50.300">
    <property type="entry name" value="P-loop containing nucleotide triphosphate hydrolases"/>
    <property type="match status" value="1"/>
</dbReference>
<evidence type="ECO:0000256" key="1">
    <source>
        <dbReference type="ARBA" id="ARBA00022448"/>
    </source>
</evidence>
<dbReference type="AlphaFoldDB" id="X1TDR8"/>
<dbReference type="SUPFAM" id="SSF52540">
    <property type="entry name" value="P-loop containing nucleoside triphosphate hydrolases"/>
    <property type="match status" value="1"/>
</dbReference>
<keyword evidence="1" id="KW-0813">Transport</keyword>
<dbReference type="InterPro" id="IPR027417">
    <property type="entry name" value="P-loop_NTPase"/>
</dbReference>
<feature type="non-terminal residue" evidence="6">
    <location>
        <position position="1"/>
    </location>
</feature>
<dbReference type="EMBL" id="BARW01013280">
    <property type="protein sequence ID" value="GAI78184.1"/>
    <property type="molecule type" value="Genomic_DNA"/>
</dbReference>
<evidence type="ECO:0000256" key="2">
    <source>
        <dbReference type="ARBA" id="ARBA00022737"/>
    </source>
</evidence>
<reference evidence="6" key="1">
    <citation type="journal article" date="2014" name="Front. Microbiol.">
        <title>High frequency of phylogenetically diverse reductive dehalogenase-homologous genes in deep subseafloor sedimentary metagenomes.</title>
        <authorList>
            <person name="Kawai M."/>
            <person name="Futagami T."/>
            <person name="Toyoda A."/>
            <person name="Takaki Y."/>
            <person name="Nishi S."/>
            <person name="Hori S."/>
            <person name="Arai W."/>
            <person name="Tsubouchi T."/>
            <person name="Morono Y."/>
            <person name="Uchiyama I."/>
            <person name="Ito T."/>
            <person name="Fujiyama A."/>
            <person name="Inagaki F."/>
            <person name="Takami H."/>
        </authorList>
    </citation>
    <scope>NUCLEOTIDE SEQUENCE</scope>
    <source>
        <strain evidence="6">Expedition CK06-06</strain>
    </source>
</reference>